<accession>A0A3Q3LW23</accession>
<dbReference type="RefSeq" id="XP_026159968.1">
    <property type="nucleotide sequence ID" value="XM_026304183.2"/>
</dbReference>
<dbReference type="InterPro" id="IPR006703">
    <property type="entry name" value="G_AIG1"/>
</dbReference>
<evidence type="ECO:0000313" key="5">
    <source>
        <dbReference type="Ensembl" id="ENSMAMP00000018728.1"/>
    </source>
</evidence>
<dbReference type="InterPro" id="IPR027417">
    <property type="entry name" value="P-loop_NTPase"/>
</dbReference>
<dbReference type="PANTHER" id="PTHR10903">
    <property type="entry name" value="GTPASE, IMAP FAMILY MEMBER-RELATED"/>
    <property type="match status" value="1"/>
</dbReference>
<dbReference type="STRING" id="205130.ENSMAMP00000018728"/>
<dbReference type="GeneTree" id="ENSGT01140000282522"/>
<dbReference type="GeneID" id="113128686"/>
<organism evidence="5 6">
    <name type="scientific">Mastacembelus armatus</name>
    <name type="common">zig-zag eel</name>
    <dbReference type="NCBI Taxonomy" id="205130"/>
    <lineage>
        <taxon>Eukaryota</taxon>
        <taxon>Metazoa</taxon>
        <taxon>Chordata</taxon>
        <taxon>Craniata</taxon>
        <taxon>Vertebrata</taxon>
        <taxon>Euteleostomi</taxon>
        <taxon>Actinopterygii</taxon>
        <taxon>Neopterygii</taxon>
        <taxon>Teleostei</taxon>
        <taxon>Neoteleostei</taxon>
        <taxon>Acanthomorphata</taxon>
        <taxon>Anabantaria</taxon>
        <taxon>Synbranchiformes</taxon>
        <taxon>Mastacembelidae</taxon>
        <taxon>Mastacembelus</taxon>
    </lineage>
</organism>
<dbReference type="Gene3D" id="3.40.50.300">
    <property type="entry name" value="P-loop containing nucleotide triphosphate hydrolases"/>
    <property type="match status" value="1"/>
</dbReference>
<keyword evidence="2" id="KW-0547">Nucleotide-binding</keyword>
<keyword evidence="6" id="KW-1185">Reference proteome</keyword>
<dbReference type="AlphaFoldDB" id="A0A3Q3LW23"/>
<comment type="similarity">
    <text evidence="1">Belongs to the TRAFAC class TrmE-Era-EngA-EngB-Septin-like GTPase superfamily. AIG1/Toc34/Toc159-like paraseptin GTPase family. IAN subfamily.</text>
</comment>
<dbReference type="Proteomes" id="UP000261640">
    <property type="component" value="Unplaced"/>
</dbReference>
<feature type="domain" description="AIG1-type G" evidence="4">
    <location>
        <begin position="14"/>
        <end position="213"/>
    </location>
</feature>
<name>A0A3Q3LW23_9TELE</name>
<dbReference type="FunFam" id="3.40.50.300:FF:000366">
    <property type="entry name" value="GTPase, IMAP family member 2"/>
    <property type="match status" value="1"/>
</dbReference>
<dbReference type="PROSITE" id="PS51720">
    <property type="entry name" value="G_AIG1"/>
    <property type="match status" value="1"/>
</dbReference>
<dbReference type="GO" id="GO:0005525">
    <property type="term" value="F:GTP binding"/>
    <property type="evidence" value="ECO:0007669"/>
    <property type="project" value="UniProtKB-KW"/>
</dbReference>
<dbReference type="SUPFAM" id="SSF52540">
    <property type="entry name" value="P-loop containing nucleoside triphosphate hydrolases"/>
    <property type="match status" value="1"/>
</dbReference>
<evidence type="ECO:0000256" key="1">
    <source>
        <dbReference type="ARBA" id="ARBA00008535"/>
    </source>
</evidence>
<protein>
    <submittedName>
        <fullName evidence="5">GTPase IMAP family member 4-like</fullName>
    </submittedName>
</protein>
<dbReference type="Pfam" id="PF04548">
    <property type="entry name" value="AIG1"/>
    <property type="match status" value="1"/>
</dbReference>
<proteinExistence type="inferred from homology"/>
<sequence>MGLSSAEDSSSAVDSELRIVLLGKTGSGKSSTGNTILGRNAFKAATSPTSETKECQKETGHFDERAVTVVDTPGIFDTCIEEDQLKNEIGKCIILSLPGPHVFLLVINVDARFTKEEKNAIKWIQDNFGEEASRYTMVLFTRGDQLTETSIEDYVDKSPELRKLVNDCGAGYTVFDNKCENDRTQVFDLFGKIDKVVESNGNHYTSSKYEEAQRKIDNDKWWSRRGDNLKTAGAFLATGALYAAAPVAGAAAAGELAVVETIKSTLLFTGGYVLNAIGDRIKPKP</sequence>
<dbReference type="InterPro" id="IPR045058">
    <property type="entry name" value="GIMA/IAN/Toc"/>
</dbReference>
<dbReference type="InParanoid" id="A0A3Q3LW23"/>
<keyword evidence="3" id="KW-0342">GTP-binding</keyword>
<dbReference type="Ensembl" id="ENSMAMT00000019215.2">
    <property type="protein sequence ID" value="ENSMAMP00000018728.1"/>
    <property type="gene ID" value="ENSMAMG00000012622.2"/>
</dbReference>
<evidence type="ECO:0000256" key="2">
    <source>
        <dbReference type="ARBA" id="ARBA00022741"/>
    </source>
</evidence>
<dbReference type="PANTHER" id="PTHR10903:SF188">
    <property type="entry name" value="GTPASE IMAP FAMILY MEMBER 2-LIKE-RELATED"/>
    <property type="match status" value="1"/>
</dbReference>
<dbReference type="OrthoDB" id="8954335at2759"/>
<reference evidence="5" key="1">
    <citation type="submission" date="2025-08" db="UniProtKB">
        <authorList>
            <consortium name="Ensembl"/>
        </authorList>
    </citation>
    <scope>IDENTIFICATION</scope>
</reference>
<dbReference type="CDD" id="cd01852">
    <property type="entry name" value="AIG1"/>
    <property type="match status" value="1"/>
</dbReference>
<evidence type="ECO:0000259" key="4">
    <source>
        <dbReference type="PROSITE" id="PS51720"/>
    </source>
</evidence>
<evidence type="ECO:0000313" key="6">
    <source>
        <dbReference type="Proteomes" id="UP000261640"/>
    </source>
</evidence>
<reference evidence="5" key="2">
    <citation type="submission" date="2025-09" db="UniProtKB">
        <authorList>
            <consortium name="Ensembl"/>
        </authorList>
    </citation>
    <scope>IDENTIFICATION</scope>
</reference>
<evidence type="ECO:0000256" key="3">
    <source>
        <dbReference type="ARBA" id="ARBA00023134"/>
    </source>
</evidence>